<keyword evidence="2" id="KW-1185">Reference proteome</keyword>
<dbReference type="AlphaFoldDB" id="A0A8J6QIS0"/>
<dbReference type="RefSeq" id="WP_191144619.1">
    <property type="nucleotide sequence ID" value="NZ_JACXAF010000009.1"/>
</dbReference>
<accession>A0A8J6QIS0</accession>
<proteinExistence type="predicted"/>
<gene>
    <name evidence="1" type="ORF">IC617_08740</name>
</gene>
<evidence type="ECO:0000313" key="2">
    <source>
        <dbReference type="Proteomes" id="UP000638014"/>
    </source>
</evidence>
<comment type="caution">
    <text evidence="1">The sequence shown here is derived from an EMBL/GenBank/DDBJ whole genome shotgun (WGS) entry which is preliminary data.</text>
</comment>
<evidence type="ECO:0008006" key="3">
    <source>
        <dbReference type="Google" id="ProtNLM"/>
    </source>
</evidence>
<dbReference type="EMBL" id="JACXAF010000009">
    <property type="protein sequence ID" value="MBD1389513.1"/>
    <property type="molecule type" value="Genomic_DNA"/>
</dbReference>
<dbReference type="Proteomes" id="UP000638014">
    <property type="component" value="Unassembled WGS sequence"/>
</dbReference>
<organism evidence="1 2">
    <name type="scientific">Neiella litorisoli</name>
    <dbReference type="NCBI Taxonomy" id="2771431"/>
    <lineage>
        <taxon>Bacteria</taxon>
        <taxon>Pseudomonadati</taxon>
        <taxon>Pseudomonadota</taxon>
        <taxon>Gammaproteobacteria</taxon>
        <taxon>Alteromonadales</taxon>
        <taxon>Echinimonadaceae</taxon>
        <taxon>Neiella</taxon>
    </lineage>
</organism>
<dbReference type="PROSITE" id="PS51257">
    <property type="entry name" value="PROKAR_LIPOPROTEIN"/>
    <property type="match status" value="1"/>
</dbReference>
<sequence>MFKGLTLACATTVVLGCATVPPNLDPAENADTKDKYEKLKTLQDYCSASQSISNRLSPCLSYEYTAQFQKNLLSAINEADENEAILDMSMLAGSLVAAAAATFGAHEDLLKASGLTIAGLASIKQYNNPAELKIALKNTASMMQCILTTRTLVLPREPTITTFHEYRDALGKRHSDLSKIDWSSVVAPAGHEQRLEQLRSATESIISNHDSVLDLLKKYEMGVDGIGLNILDATNAAYIALYEARINSRPDIRAVMQTLQTRVAELNAESAVTEPVESAATIAKQNENNVPMAKGAEQNTINFNAQMKTAIKLITEYRTTLRNARDYGSNYATASDTMKLCTTSS</sequence>
<reference evidence="1" key="1">
    <citation type="submission" date="2020-09" db="EMBL/GenBank/DDBJ databases">
        <title>A novel bacterium of genus Neiella, isolated from South China Sea.</title>
        <authorList>
            <person name="Huang H."/>
            <person name="Mo K."/>
            <person name="Hu Y."/>
        </authorList>
    </citation>
    <scope>NUCLEOTIDE SEQUENCE</scope>
    <source>
        <strain evidence="1">HB171785</strain>
    </source>
</reference>
<name>A0A8J6QIS0_9GAMM</name>
<evidence type="ECO:0000313" key="1">
    <source>
        <dbReference type="EMBL" id="MBD1389513.1"/>
    </source>
</evidence>
<protein>
    <recommendedName>
        <fullName evidence="3">Lipoprotein</fullName>
    </recommendedName>
</protein>